<dbReference type="Gene3D" id="3.40.960.10">
    <property type="entry name" value="VSR Endonuclease"/>
    <property type="match status" value="1"/>
</dbReference>
<gene>
    <name evidence="2" type="ORF">A9200_18165</name>
</gene>
<dbReference type="STRING" id="1836467.BTR34_16085"/>
<dbReference type="AlphaFoldDB" id="A0A1B7Z622"/>
<evidence type="ECO:0008006" key="4">
    <source>
        <dbReference type="Google" id="ProtNLM"/>
    </source>
</evidence>
<protein>
    <recommendedName>
        <fullName evidence="4">DUF559 domain-containing protein</fullName>
    </recommendedName>
</protein>
<feature type="transmembrane region" description="Helical" evidence="1">
    <location>
        <begin position="148"/>
        <end position="171"/>
    </location>
</feature>
<evidence type="ECO:0000313" key="3">
    <source>
        <dbReference type="Proteomes" id="UP000092164"/>
    </source>
</evidence>
<keyword evidence="1" id="KW-1133">Transmembrane helix</keyword>
<keyword evidence="1" id="KW-0472">Membrane</keyword>
<dbReference type="Proteomes" id="UP000092164">
    <property type="component" value="Unassembled WGS sequence"/>
</dbReference>
<evidence type="ECO:0000313" key="2">
    <source>
        <dbReference type="EMBL" id="OBR38144.1"/>
    </source>
</evidence>
<name>A0A1B7Z622_9FLAO</name>
<keyword evidence="1" id="KW-0812">Transmembrane</keyword>
<evidence type="ECO:0000256" key="1">
    <source>
        <dbReference type="SAM" id="Phobius"/>
    </source>
</evidence>
<reference evidence="3" key="1">
    <citation type="submission" date="2016-06" db="EMBL/GenBank/DDBJ databases">
        <authorList>
            <person name="Zhan P."/>
        </authorList>
    </citation>
    <scope>NUCLEOTIDE SEQUENCE [LARGE SCALE GENOMIC DNA]</scope>
    <source>
        <strain evidence="3">T28</strain>
    </source>
</reference>
<proteinExistence type="predicted"/>
<keyword evidence="3" id="KW-1185">Reference proteome</keyword>
<dbReference type="EMBL" id="LZFP01000019">
    <property type="protein sequence ID" value="OBR38144.1"/>
    <property type="molecule type" value="Genomic_DNA"/>
</dbReference>
<sequence>MIFNSQEKEYPSIFLPKRIKEFIENGFTDTELREGLGFQKPKKETFVKPKYHSFYKPLQLKIHDLLVFNDESIHKDLENHDFYLGEYLLPRKPSFYYTTEVEYKALGFKTDEFLKNSFIIILVLHFIIFLASSVLLPIFFDFEQRRNISVFAIVSIASFGIYFAFLFLLFVRNKFSIYVSKTREELTFKEKYRRTDLLRNYNAKIQAIIDLQEQDFQTKNQEFSKERCVRELDLLKQRNGNDTLNLVDNRNSKKGKSELMFLKYLYDEFGKNVLTDYSPNIGKNPFQPDFIVYDDDIDFHIDIEIDEPYSFDTGDTIHHDRTKDAKRNLFFNEINWGVIRFSEKQIVTEPKKCCQLIQNTLKAIKGKQNYIEHTITKEPFWSHEEALIMKLNDYRNRY</sequence>
<feature type="transmembrane region" description="Helical" evidence="1">
    <location>
        <begin position="118"/>
        <end position="142"/>
    </location>
</feature>
<organism evidence="2 3">
    <name type="scientific">Maribacter hydrothermalis</name>
    <dbReference type="NCBI Taxonomy" id="1836467"/>
    <lineage>
        <taxon>Bacteria</taxon>
        <taxon>Pseudomonadati</taxon>
        <taxon>Bacteroidota</taxon>
        <taxon>Flavobacteriia</taxon>
        <taxon>Flavobacteriales</taxon>
        <taxon>Flavobacteriaceae</taxon>
        <taxon>Maribacter</taxon>
    </lineage>
</organism>
<accession>A0A1B7Z622</accession>
<comment type="caution">
    <text evidence="2">The sequence shown here is derived from an EMBL/GenBank/DDBJ whole genome shotgun (WGS) entry which is preliminary data.</text>
</comment>